<feature type="region of interest" description="Disordered" evidence="1">
    <location>
        <begin position="252"/>
        <end position="271"/>
    </location>
</feature>
<sequence>MVSESVGVHASEYQSHSRHRHTVRGGPGDDGHVPVERISTYMYRSVDIQEHIRAIATSGPITIHRNLIEDTSWVETHSMSETDLHISRAYNGYTNPTWGPNTPGTKGITPYEGSIQQNHYGNAINHEFKPRVEKKSKIQNSIFMWRPCLPGVTCLRALLLDIDSVSAAAIWEEHKPLTSFTRQSAALLPPRVDGNDDDAEEPTRKKEIASPSTSARVRGGGTHSHGTGGERACGGGGGGRTLAALGSARAAAGGTHSHGLGGARVQAAGDL</sequence>
<feature type="region of interest" description="Disordered" evidence="1">
    <location>
        <begin position="186"/>
        <end position="237"/>
    </location>
</feature>
<dbReference type="AlphaFoldDB" id="A0AAP0HXK1"/>
<name>A0AAP0HXK1_9MAGN</name>
<gene>
    <name evidence="2" type="ORF">Scep_023480</name>
</gene>
<feature type="region of interest" description="Disordered" evidence="1">
    <location>
        <begin position="1"/>
        <end position="33"/>
    </location>
</feature>
<keyword evidence="3" id="KW-1185">Reference proteome</keyword>
<protein>
    <submittedName>
        <fullName evidence="2">Uncharacterized protein</fullName>
    </submittedName>
</protein>
<comment type="caution">
    <text evidence="2">The sequence shown here is derived from an EMBL/GenBank/DDBJ whole genome shotgun (WGS) entry which is preliminary data.</text>
</comment>
<evidence type="ECO:0000256" key="1">
    <source>
        <dbReference type="SAM" id="MobiDB-lite"/>
    </source>
</evidence>
<organism evidence="2 3">
    <name type="scientific">Stephania cephalantha</name>
    <dbReference type="NCBI Taxonomy" id="152367"/>
    <lineage>
        <taxon>Eukaryota</taxon>
        <taxon>Viridiplantae</taxon>
        <taxon>Streptophyta</taxon>
        <taxon>Embryophyta</taxon>
        <taxon>Tracheophyta</taxon>
        <taxon>Spermatophyta</taxon>
        <taxon>Magnoliopsida</taxon>
        <taxon>Ranunculales</taxon>
        <taxon>Menispermaceae</taxon>
        <taxon>Menispermoideae</taxon>
        <taxon>Cissampelideae</taxon>
        <taxon>Stephania</taxon>
    </lineage>
</organism>
<evidence type="ECO:0000313" key="3">
    <source>
        <dbReference type="Proteomes" id="UP001419268"/>
    </source>
</evidence>
<dbReference type="Proteomes" id="UP001419268">
    <property type="component" value="Unassembled WGS sequence"/>
</dbReference>
<dbReference type="EMBL" id="JBBNAG010000010">
    <property type="protein sequence ID" value="KAK9100050.1"/>
    <property type="molecule type" value="Genomic_DNA"/>
</dbReference>
<accession>A0AAP0HXK1</accession>
<reference evidence="2 3" key="1">
    <citation type="submission" date="2024-01" db="EMBL/GenBank/DDBJ databases">
        <title>Genome assemblies of Stephania.</title>
        <authorList>
            <person name="Yang L."/>
        </authorList>
    </citation>
    <scope>NUCLEOTIDE SEQUENCE [LARGE SCALE GENOMIC DNA]</scope>
    <source>
        <strain evidence="2">JXDWG</strain>
        <tissue evidence="2">Leaf</tissue>
    </source>
</reference>
<feature type="compositionally biased region" description="Gly residues" evidence="1">
    <location>
        <begin position="218"/>
        <end position="237"/>
    </location>
</feature>
<evidence type="ECO:0000313" key="2">
    <source>
        <dbReference type="EMBL" id="KAK9100050.1"/>
    </source>
</evidence>
<proteinExistence type="predicted"/>